<proteinExistence type="inferred from homology"/>
<dbReference type="InterPro" id="IPR024925">
    <property type="entry name" value="Malonyl_CoA-ACP_transAc"/>
</dbReference>
<keyword evidence="7" id="KW-1185">Reference proteome</keyword>
<sequence>MASTRLALMFPGQGAQRPGMGLPWHRTPGWSVVAEVSEAAGRDMEALLLDAGTETLRRTDNAQLTTFTLAMVALTELRRQHPLAAFPGACAGHSLGEYSALVAAGILDPQDAVRLIVARGAAMQTACARADGAMAAILGLDAAQAQHLVDETHADGGQVWVANLNSPQQTVIAGHAADVERCSRAAERAGAAKVVALTVGGAFHTPLMAEAVEPFAAALATARFMPGHSAVVSNVDARAHRGGPHWAELLRHQLTAPVRWADTLHTLTTDLACDRLMEIGPGRTLTGLAKATVPRVPRDTFSDPQTSLAPAA</sequence>
<organism evidence="6 7">
    <name type="scientific">Streptomyces poriferorum</name>
    <dbReference type="NCBI Taxonomy" id="2798799"/>
    <lineage>
        <taxon>Bacteria</taxon>
        <taxon>Bacillati</taxon>
        <taxon>Actinomycetota</taxon>
        <taxon>Actinomycetes</taxon>
        <taxon>Kitasatosporales</taxon>
        <taxon>Streptomycetaceae</taxon>
        <taxon>Streptomyces</taxon>
    </lineage>
</organism>
<dbReference type="PANTHER" id="PTHR42681:SF1">
    <property type="entry name" value="MALONYL-COA-ACYL CARRIER PROTEIN TRANSACYLASE, MITOCHONDRIAL"/>
    <property type="match status" value="1"/>
</dbReference>
<comment type="similarity">
    <text evidence="4">Belongs to the fabD family.</text>
</comment>
<feature type="domain" description="Malonyl-CoA:ACP transacylase (MAT)" evidence="5">
    <location>
        <begin position="9"/>
        <end position="312"/>
    </location>
</feature>
<dbReference type="Gene3D" id="3.40.366.10">
    <property type="entry name" value="Malonyl-Coenzyme A Acyl Carrier Protein, domain 2"/>
    <property type="match status" value="1"/>
</dbReference>
<reference evidence="6 7" key="1">
    <citation type="submission" date="2023-03" db="EMBL/GenBank/DDBJ databases">
        <title>Isolation and description of six Streptomyces strains from soil environments, able to metabolize different microbial glucans.</title>
        <authorList>
            <person name="Widen T."/>
            <person name="Larsbrink J."/>
        </authorList>
    </citation>
    <scope>NUCLEOTIDE SEQUENCE [LARGE SCALE GENOMIC DNA]</scope>
    <source>
        <strain evidence="6 7">Alt2</strain>
    </source>
</reference>
<dbReference type="InterPro" id="IPR050858">
    <property type="entry name" value="Mal-CoA-ACP_Trans/PKS_FabD"/>
</dbReference>
<dbReference type="InterPro" id="IPR016036">
    <property type="entry name" value="Malonyl_transacylase_ACP-bd"/>
</dbReference>
<dbReference type="Proteomes" id="UP001235744">
    <property type="component" value="Chromosome"/>
</dbReference>
<dbReference type="InterPro" id="IPR001227">
    <property type="entry name" value="Ac_transferase_dom_sf"/>
</dbReference>
<evidence type="ECO:0000259" key="5">
    <source>
        <dbReference type="SMART" id="SM00827"/>
    </source>
</evidence>
<evidence type="ECO:0000313" key="6">
    <source>
        <dbReference type="EMBL" id="WLQ58183.1"/>
    </source>
</evidence>
<keyword evidence="1 4" id="KW-0808">Transferase</keyword>
<dbReference type="PANTHER" id="PTHR42681">
    <property type="entry name" value="MALONYL-COA-ACYL CARRIER PROTEIN TRANSACYLASE, MITOCHONDRIAL"/>
    <property type="match status" value="1"/>
</dbReference>
<dbReference type="GO" id="GO:0004314">
    <property type="term" value="F:[acyl-carrier-protein] S-malonyltransferase activity"/>
    <property type="evidence" value="ECO:0007669"/>
    <property type="project" value="UniProtKB-EC"/>
</dbReference>
<evidence type="ECO:0000256" key="2">
    <source>
        <dbReference type="ARBA" id="ARBA00023315"/>
    </source>
</evidence>
<dbReference type="EMBL" id="CP120988">
    <property type="protein sequence ID" value="WLQ58183.1"/>
    <property type="molecule type" value="Genomic_DNA"/>
</dbReference>
<comment type="catalytic activity">
    <reaction evidence="3 4">
        <text>holo-[ACP] + malonyl-CoA = malonyl-[ACP] + CoA</text>
        <dbReference type="Rhea" id="RHEA:41792"/>
        <dbReference type="Rhea" id="RHEA-COMP:9623"/>
        <dbReference type="Rhea" id="RHEA-COMP:9685"/>
        <dbReference type="ChEBI" id="CHEBI:57287"/>
        <dbReference type="ChEBI" id="CHEBI:57384"/>
        <dbReference type="ChEBI" id="CHEBI:64479"/>
        <dbReference type="ChEBI" id="CHEBI:78449"/>
        <dbReference type="EC" id="2.3.1.39"/>
    </reaction>
</comment>
<dbReference type="InterPro" id="IPR016035">
    <property type="entry name" value="Acyl_Trfase/lysoPLipase"/>
</dbReference>
<dbReference type="EC" id="2.3.1.39" evidence="4"/>
<dbReference type="PIRSF" id="PIRSF000446">
    <property type="entry name" value="Mct"/>
    <property type="match status" value="1"/>
</dbReference>
<evidence type="ECO:0000256" key="1">
    <source>
        <dbReference type="ARBA" id="ARBA00022679"/>
    </source>
</evidence>
<dbReference type="Pfam" id="PF00698">
    <property type="entry name" value="Acyl_transf_1"/>
    <property type="match status" value="1"/>
</dbReference>
<dbReference type="SUPFAM" id="SSF55048">
    <property type="entry name" value="Probable ACP-binding domain of malonyl-CoA ACP transacylase"/>
    <property type="match status" value="1"/>
</dbReference>
<dbReference type="RefSeq" id="WP_306070577.1">
    <property type="nucleotide sequence ID" value="NZ_CP120988.1"/>
</dbReference>
<dbReference type="SMART" id="SM00827">
    <property type="entry name" value="PKS_AT"/>
    <property type="match status" value="1"/>
</dbReference>
<evidence type="ECO:0000313" key="7">
    <source>
        <dbReference type="Proteomes" id="UP001235744"/>
    </source>
</evidence>
<dbReference type="InterPro" id="IPR014043">
    <property type="entry name" value="Acyl_transferase_dom"/>
</dbReference>
<keyword evidence="2 4" id="KW-0012">Acyltransferase</keyword>
<gene>
    <name evidence="6" type="ORF">P8A19_23365</name>
</gene>
<dbReference type="Gene3D" id="3.30.70.250">
    <property type="entry name" value="Malonyl-CoA ACP transacylase, ACP-binding"/>
    <property type="match status" value="1"/>
</dbReference>
<evidence type="ECO:0000256" key="3">
    <source>
        <dbReference type="ARBA" id="ARBA00048462"/>
    </source>
</evidence>
<accession>A0ABY9IVZ9</accession>
<name>A0ABY9IVZ9_9ACTN</name>
<evidence type="ECO:0000256" key="4">
    <source>
        <dbReference type="PIRNR" id="PIRNR000446"/>
    </source>
</evidence>
<protein>
    <recommendedName>
        <fullName evidence="4">Malonyl CoA-acyl carrier protein transacylase</fullName>
        <ecNumber evidence="4">2.3.1.39</ecNumber>
    </recommendedName>
</protein>
<dbReference type="SUPFAM" id="SSF52151">
    <property type="entry name" value="FabD/lysophospholipase-like"/>
    <property type="match status" value="1"/>
</dbReference>